<gene>
    <name evidence="1" type="ORF">K503DRAFT_785827</name>
</gene>
<dbReference type="InParanoid" id="A0A1B7MP20"/>
<evidence type="ECO:0000313" key="1">
    <source>
        <dbReference type="EMBL" id="OAX34363.1"/>
    </source>
</evidence>
<feature type="non-terminal residue" evidence="1">
    <location>
        <position position="140"/>
    </location>
</feature>
<dbReference type="Proteomes" id="UP000092154">
    <property type="component" value="Unassembled WGS sequence"/>
</dbReference>
<sequence length="140" mass="16164">MTQLRTGYEGKRDALGPILCPSSLDLDSFCKQSDFERAGHSQYPINARHTPQEETSLPFLRMHRNNAIDLSHTGRRSSPSTSICKLEGEARGDGGGSGVMETVARRYTRLRVIWVMVRRWALEMWRVQKWCLTKLDERRR</sequence>
<accession>A0A1B7MP20</accession>
<dbReference type="AlphaFoldDB" id="A0A1B7MP20"/>
<reference evidence="1 2" key="1">
    <citation type="submission" date="2016-06" db="EMBL/GenBank/DDBJ databases">
        <title>Comparative genomics of the ectomycorrhizal sister species Rhizopogon vinicolor and Rhizopogon vesiculosus (Basidiomycota: Boletales) reveals a divergence of the mating type B locus.</title>
        <authorList>
            <consortium name="DOE Joint Genome Institute"/>
            <person name="Mujic A.B."/>
            <person name="Kuo A."/>
            <person name="Tritt A."/>
            <person name="Lipzen A."/>
            <person name="Chen C."/>
            <person name="Johnson J."/>
            <person name="Sharma A."/>
            <person name="Barry K."/>
            <person name="Grigoriev I.V."/>
            <person name="Spatafora J.W."/>
        </authorList>
    </citation>
    <scope>NUCLEOTIDE SEQUENCE [LARGE SCALE GENOMIC DNA]</scope>
    <source>
        <strain evidence="1 2">AM-OR11-026</strain>
    </source>
</reference>
<evidence type="ECO:0000313" key="2">
    <source>
        <dbReference type="Proteomes" id="UP000092154"/>
    </source>
</evidence>
<organism evidence="1 2">
    <name type="scientific">Rhizopogon vinicolor AM-OR11-026</name>
    <dbReference type="NCBI Taxonomy" id="1314800"/>
    <lineage>
        <taxon>Eukaryota</taxon>
        <taxon>Fungi</taxon>
        <taxon>Dikarya</taxon>
        <taxon>Basidiomycota</taxon>
        <taxon>Agaricomycotina</taxon>
        <taxon>Agaricomycetes</taxon>
        <taxon>Agaricomycetidae</taxon>
        <taxon>Boletales</taxon>
        <taxon>Suillineae</taxon>
        <taxon>Rhizopogonaceae</taxon>
        <taxon>Rhizopogon</taxon>
    </lineage>
</organism>
<name>A0A1B7MP20_9AGAM</name>
<keyword evidence="2" id="KW-1185">Reference proteome</keyword>
<dbReference type="EMBL" id="KV448622">
    <property type="protein sequence ID" value="OAX34363.1"/>
    <property type="molecule type" value="Genomic_DNA"/>
</dbReference>
<protein>
    <submittedName>
        <fullName evidence="1">Uncharacterized protein</fullName>
    </submittedName>
</protein>
<proteinExistence type="predicted"/>